<evidence type="ECO:0000256" key="3">
    <source>
        <dbReference type="ARBA" id="ARBA00022448"/>
    </source>
</evidence>
<accession>A0ABM6DYL3</accession>
<protein>
    <submittedName>
        <fullName evidence="9">ABC transporter permease</fullName>
    </submittedName>
</protein>
<dbReference type="Pfam" id="PF01032">
    <property type="entry name" value="FecCD"/>
    <property type="match status" value="1"/>
</dbReference>
<name>A0ABM6DYL3_9BURK</name>
<evidence type="ECO:0000256" key="7">
    <source>
        <dbReference type="ARBA" id="ARBA00023136"/>
    </source>
</evidence>
<feature type="transmembrane region" description="Helical" evidence="8">
    <location>
        <begin position="108"/>
        <end position="126"/>
    </location>
</feature>
<dbReference type="RefSeq" id="WP_046240847.1">
    <property type="nucleotide sequence ID" value="NZ_CBCSDN010000040.1"/>
</dbReference>
<dbReference type="Proteomes" id="UP000095607">
    <property type="component" value="Chromosome"/>
</dbReference>
<dbReference type="Gene3D" id="1.10.3470.10">
    <property type="entry name" value="ABC transporter involved in vitamin B12 uptake, BtuC"/>
    <property type="match status" value="1"/>
</dbReference>
<dbReference type="CDD" id="cd06550">
    <property type="entry name" value="TM_ABC_iron-siderophores_like"/>
    <property type="match status" value="1"/>
</dbReference>
<keyword evidence="10" id="KW-1185">Reference proteome</keyword>
<evidence type="ECO:0000256" key="2">
    <source>
        <dbReference type="ARBA" id="ARBA00007935"/>
    </source>
</evidence>
<evidence type="ECO:0000256" key="6">
    <source>
        <dbReference type="ARBA" id="ARBA00022989"/>
    </source>
</evidence>
<gene>
    <name evidence="9" type="ORF">BI380_01735</name>
</gene>
<feature type="transmembrane region" description="Helical" evidence="8">
    <location>
        <begin position="132"/>
        <end position="152"/>
    </location>
</feature>
<dbReference type="InterPro" id="IPR037294">
    <property type="entry name" value="ABC_BtuC-like"/>
</dbReference>
<evidence type="ECO:0000256" key="1">
    <source>
        <dbReference type="ARBA" id="ARBA00004651"/>
    </source>
</evidence>
<proteinExistence type="inferred from homology"/>
<evidence type="ECO:0000313" key="9">
    <source>
        <dbReference type="EMBL" id="AOV00166.1"/>
    </source>
</evidence>
<keyword evidence="4" id="KW-1003">Cell membrane</keyword>
<dbReference type="SUPFAM" id="SSF81345">
    <property type="entry name" value="ABC transporter involved in vitamin B12 uptake, BtuC"/>
    <property type="match status" value="1"/>
</dbReference>
<feature type="transmembrane region" description="Helical" evidence="8">
    <location>
        <begin position="320"/>
        <end position="341"/>
    </location>
</feature>
<feature type="transmembrane region" description="Helical" evidence="8">
    <location>
        <begin position="164"/>
        <end position="186"/>
    </location>
</feature>
<feature type="transmembrane region" description="Helical" evidence="8">
    <location>
        <begin position="256"/>
        <end position="281"/>
    </location>
</feature>
<keyword evidence="6 8" id="KW-1133">Transmembrane helix</keyword>
<reference evidence="9 10" key="1">
    <citation type="submission" date="2016-09" db="EMBL/GenBank/DDBJ databases">
        <title>Complete genome sequence of Deltia acidovorans CM13 isolated from murine proximal colonic tissue.</title>
        <authorList>
            <person name="Saffarian A."/>
        </authorList>
    </citation>
    <scope>NUCLEOTIDE SEQUENCE [LARGE SCALE GENOMIC DNA]</scope>
    <source>
        <strain evidence="9 10">CM13</strain>
    </source>
</reference>
<dbReference type="EMBL" id="CP017420">
    <property type="protein sequence ID" value="AOV00166.1"/>
    <property type="molecule type" value="Genomic_DNA"/>
</dbReference>
<evidence type="ECO:0000256" key="4">
    <source>
        <dbReference type="ARBA" id="ARBA00022475"/>
    </source>
</evidence>
<dbReference type="InterPro" id="IPR000522">
    <property type="entry name" value="ABC_transptr_permease_BtuC"/>
</dbReference>
<comment type="subcellular location">
    <subcellularLocation>
        <location evidence="1">Cell membrane</location>
        <topology evidence="1">Multi-pass membrane protein</topology>
    </subcellularLocation>
</comment>
<feature type="transmembrane region" description="Helical" evidence="8">
    <location>
        <begin position="76"/>
        <end position="96"/>
    </location>
</feature>
<sequence>MKTSVNTSVVRWGACSFLWRPRPLALGMALVVLALVLGVLLLGTGTLSLSPAEVLDSLLGTGSNPAAERIVQRVRLPRVLTAVFVGASLGMAGAIFQSISRNALGSPDVIGFTTGAASGAIALIVLGDAGPLWTSLAAVLSGMATAAVVLVLSGGRRAAGGYRLVLVGIGVGATLSGLNTILLVMGDLDRAVAAQRWLAGSLSARTWAHVVPAALGFIAIVPVVLWCARRINLLELGDDAATQLGVNVPRTRLTMVMAAVALTAIATAAAGPIAFIALAAPQVARRLGLSPDVPLFTAAAMGAVLLLAADMLSQWAPVRLHLPIGLVTGLLGGVYLLWLLFRTRKGYTAVQGATGRSPMASGTT</sequence>
<evidence type="ECO:0000313" key="10">
    <source>
        <dbReference type="Proteomes" id="UP000095607"/>
    </source>
</evidence>
<feature type="transmembrane region" description="Helical" evidence="8">
    <location>
        <begin position="206"/>
        <end position="228"/>
    </location>
</feature>
<keyword evidence="7 8" id="KW-0472">Membrane</keyword>
<keyword evidence="3" id="KW-0813">Transport</keyword>
<evidence type="ECO:0000256" key="5">
    <source>
        <dbReference type="ARBA" id="ARBA00022692"/>
    </source>
</evidence>
<organism evidence="9 10">
    <name type="scientific">Delftia tsuruhatensis</name>
    <dbReference type="NCBI Taxonomy" id="180282"/>
    <lineage>
        <taxon>Bacteria</taxon>
        <taxon>Pseudomonadati</taxon>
        <taxon>Pseudomonadota</taxon>
        <taxon>Betaproteobacteria</taxon>
        <taxon>Burkholderiales</taxon>
        <taxon>Comamonadaceae</taxon>
        <taxon>Delftia</taxon>
    </lineage>
</organism>
<dbReference type="PANTHER" id="PTHR30472">
    <property type="entry name" value="FERRIC ENTEROBACTIN TRANSPORT SYSTEM PERMEASE PROTEIN"/>
    <property type="match status" value="1"/>
</dbReference>
<keyword evidence="5 8" id="KW-0812">Transmembrane</keyword>
<dbReference type="PANTHER" id="PTHR30472:SF24">
    <property type="entry name" value="FERRIC ENTEROBACTIN TRANSPORT SYSTEM PERMEASE PROTEIN FEPG"/>
    <property type="match status" value="1"/>
</dbReference>
<evidence type="ECO:0000256" key="8">
    <source>
        <dbReference type="SAM" id="Phobius"/>
    </source>
</evidence>
<comment type="similarity">
    <text evidence="2">Belongs to the binding-protein-dependent transport system permease family. FecCD subfamily.</text>
</comment>